<dbReference type="EMBL" id="JAAGXA010000011">
    <property type="protein sequence ID" value="NEN79715.1"/>
    <property type="molecule type" value="Genomic_DNA"/>
</dbReference>
<feature type="compositionally biased region" description="Gly residues" evidence="3">
    <location>
        <begin position="27"/>
        <end position="43"/>
    </location>
</feature>
<name>A0A6P0HQ57_9ACTN</name>
<keyword evidence="2 4" id="KW-0732">Signal</keyword>
<evidence type="ECO:0000256" key="3">
    <source>
        <dbReference type="SAM" id="MobiDB-lite"/>
    </source>
</evidence>
<gene>
    <name evidence="6" type="ORF">G3T38_15685</name>
</gene>
<sequence>MKTRLITAASGVALLALVSACASPSGDGNGSSGGSGGGGGGGNAAQEAAEELGIDLSKCPTDITQPLTGTLKIGTPLALTGPAAPAVAPLGVAQQAAVDYFNETADLPVELELIVKDDQFAPDKTLAVAQELVQSDEVGVLNGVVGTANVAAAREVAQQYCVPLIAATSGGRSANDPTNYPFTVPWSLPSYVDVSAWVAHLEEDFPDGAKVAVYTANTESGEDYLEAIEELTEGTNLEVVSETTIEAADSAPPAAQVTTMKASGANVLFAAPSPTGQCSSLMTEVANQGWDLDAFMLTTQCTVLQLMEPAGAAADGVFASTYINDPALDSAQDDEGVQEYVAAVEQYQPGKPIVGSTMSGFSEIEVLVRAIEQADGSPLGASPLGILYAATHMTFQSKAMLPGVTYSLNYPQDQVAMESAQLSQFSDGQWEKVQVFDFNGETTGKASIGD</sequence>
<dbReference type="PANTHER" id="PTHR47235">
    <property type="entry name" value="BLR6548 PROTEIN"/>
    <property type="match status" value="1"/>
</dbReference>
<dbReference type="PANTHER" id="PTHR47235:SF1">
    <property type="entry name" value="BLR6548 PROTEIN"/>
    <property type="match status" value="1"/>
</dbReference>
<protein>
    <submittedName>
        <fullName evidence="6">ABC transporter substrate-binding protein</fullName>
    </submittedName>
</protein>
<evidence type="ECO:0000256" key="1">
    <source>
        <dbReference type="ARBA" id="ARBA00010062"/>
    </source>
</evidence>
<evidence type="ECO:0000313" key="6">
    <source>
        <dbReference type="EMBL" id="NEN79715.1"/>
    </source>
</evidence>
<reference evidence="6 7" key="1">
    <citation type="journal article" date="2014" name="Int. J. Syst. Evol. Microbiol.">
        <title>Nocardioides zeae sp. nov., isolated from the stem of Zea mays.</title>
        <authorList>
            <person name="Glaeser S.P."/>
            <person name="McInroy J.A."/>
            <person name="Busse H.J."/>
            <person name="Kampfer P."/>
        </authorList>
    </citation>
    <scope>NUCLEOTIDE SEQUENCE [LARGE SCALE GENOMIC DNA]</scope>
    <source>
        <strain evidence="6 7">JCM 30728</strain>
    </source>
</reference>
<evidence type="ECO:0000259" key="5">
    <source>
        <dbReference type="Pfam" id="PF13458"/>
    </source>
</evidence>
<feature type="signal peptide" evidence="4">
    <location>
        <begin position="1"/>
        <end position="22"/>
    </location>
</feature>
<proteinExistence type="inferred from homology"/>
<dbReference type="Gene3D" id="3.40.50.2300">
    <property type="match status" value="2"/>
</dbReference>
<dbReference type="PROSITE" id="PS51257">
    <property type="entry name" value="PROKAR_LIPOPROTEIN"/>
    <property type="match status" value="1"/>
</dbReference>
<accession>A0A6P0HQ57</accession>
<feature type="chain" id="PRO_5026967164" evidence="4">
    <location>
        <begin position="23"/>
        <end position="450"/>
    </location>
</feature>
<dbReference type="InterPro" id="IPR028082">
    <property type="entry name" value="Peripla_BP_I"/>
</dbReference>
<evidence type="ECO:0000256" key="2">
    <source>
        <dbReference type="ARBA" id="ARBA00022729"/>
    </source>
</evidence>
<evidence type="ECO:0000313" key="7">
    <source>
        <dbReference type="Proteomes" id="UP000468687"/>
    </source>
</evidence>
<keyword evidence="7" id="KW-1185">Reference proteome</keyword>
<dbReference type="RefSeq" id="WP_163773255.1">
    <property type="nucleotide sequence ID" value="NZ_JAAGXA010000011.1"/>
</dbReference>
<dbReference type="AlphaFoldDB" id="A0A6P0HQ57"/>
<comment type="similarity">
    <text evidence="1">Belongs to the leucine-binding protein family.</text>
</comment>
<dbReference type="Pfam" id="PF13458">
    <property type="entry name" value="Peripla_BP_6"/>
    <property type="match status" value="1"/>
</dbReference>
<feature type="region of interest" description="Disordered" evidence="3">
    <location>
        <begin position="26"/>
        <end position="47"/>
    </location>
</feature>
<evidence type="ECO:0000256" key="4">
    <source>
        <dbReference type="SAM" id="SignalP"/>
    </source>
</evidence>
<comment type="caution">
    <text evidence="6">The sequence shown here is derived from an EMBL/GenBank/DDBJ whole genome shotgun (WGS) entry which is preliminary data.</text>
</comment>
<dbReference type="Proteomes" id="UP000468687">
    <property type="component" value="Unassembled WGS sequence"/>
</dbReference>
<feature type="domain" description="Leucine-binding protein" evidence="5">
    <location>
        <begin position="70"/>
        <end position="396"/>
    </location>
</feature>
<dbReference type="InterPro" id="IPR028081">
    <property type="entry name" value="Leu-bd"/>
</dbReference>
<organism evidence="6 7">
    <name type="scientific">Nocardioides zeae</name>
    <dbReference type="NCBI Taxonomy" id="1457234"/>
    <lineage>
        <taxon>Bacteria</taxon>
        <taxon>Bacillati</taxon>
        <taxon>Actinomycetota</taxon>
        <taxon>Actinomycetes</taxon>
        <taxon>Propionibacteriales</taxon>
        <taxon>Nocardioidaceae</taxon>
        <taxon>Nocardioides</taxon>
    </lineage>
</organism>
<dbReference type="SUPFAM" id="SSF53822">
    <property type="entry name" value="Periplasmic binding protein-like I"/>
    <property type="match status" value="1"/>
</dbReference>